<dbReference type="GO" id="GO:0005976">
    <property type="term" value="P:polysaccharide metabolic process"/>
    <property type="evidence" value="ECO:0007669"/>
    <property type="project" value="InterPro"/>
</dbReference>
<reference evidence="1 2" key="1">
    <citation type="journal article" name="Sci. Rep.">
        <title>Telomere-to-telomere assembled and centromere annotated genomes of the two main subspecies of the button mushroom Agaricus bisporus reveal especially polymorphic chromosome ends.</title>
        <authorList>
            <person name="Sonnenberg A.S.M."/>
            <person name="Sedaghat-Telgerd N."/>
            <person name="Lavrijssen B."/>
            <person name="Ohm R.A."/>
            <person name="Hendrickx P.M."/>
            <person name="Scholtmeijer K."/>
            <person name="Baars J.J.P."/>
            <person name="van Peer A."/>
        </authorList>
    </citation>
    <scope>NUCLEOTIDE SEQUENCE [LARGE SCALE GENOMIC DNA]</scope>
    <source>
        <strain evidence="1 2">H119_p4</strain>
    </source>
</reference>
<comment type="caution">
    <text evidence="1">The sequence shown here is derived from an EMBL/GenBank/DDBJ whole genome shotgun (WGS) entry which is preliminary data.</text>
</comment>
<gene>
    <name evidence="1" type="ORF">Agabi119p4_7818</name>
</gene>
<sequence>MQRFANCRPQLVRCKTTWAGVGIASPGTQGPDYLPHLGTESSQHLLHAIEYNKDSPLRLSLMITSQLMFSSNLCITANGGALEELEFHIHLLPSRVFEVVPSVIHGRRIPVLNIVRLDRPALRATTLIRYADQGLFTLYHRRPASGLGQTSTAMRCS</sequence>
<evidence type="ECO:0000313" key="1">
    <source>
        <dbReference type="EMBL" id="KAF7768575.1"/>
    </source>
</evidence>
<organism evidence="1 2">
    <name type="scientific">Agaricus bisporus var. burnettii</name>
    <dbReference type="NCBI Taxonomy" id="192524"/>
    <lineage>
        <taxon>Eukaryota</taxon>
        <taxon>Fungi</taxon>
        <taxon>Dikarya</taxon>
        <taxon>Basidiomycota</taxon>
        <taxon>Agaricomycotina</taxon>
        <taxon>Agaricomycetes</taxon>
        <taxon>Agaricomycetidae</taxon>
        <taxon>Agaricales</taxon>
        <taxon>Agaricineae</taxon>
        <taxon>Agaricaceae</taxon>
        <taxon>Agaricus</taxon>
    </lineage>
</organism>
<protein>
    <submittedName>
        <fullName evidence="1">Uncharacterized protein</fullName>
    </submittedName>
</protein>
<accession>A0A8H7EZV3</accession>
<dbReference type="AlphaFoldDB" id="A0A8H7EZV3"/>
<dbReference type="InterPro" id="IPR000165">
    <property type="entry name" value="Glucoamylase"/>
</dbReference>
<evidence type="ECO:0000313" key="2">
    <source>
        <dbReference type="Proteomes" id="UP000629468"/>
    </source>
</evidence>
<proteinExistence type="predicted"/>
<dbReference type="Proteomes" id="UP000629468">
    <property type="component" value="Unassembled WGS sequence"/>
</dbReference>
<dbReference type="GO" id="GO:0004339">
    <property type="term" value="F:glucan 1,4-alpha-glucosidase activity"/>
    <property type="evidence" value="ECO:0007669"/>
    <property type="project" value="InterPro"/>
</dbReference>
<dbReference type="EMBL" id="JABXXO010000010">
    <property type="protein sequence ID" value="KAF7768575.1"/>
    <property type="molecule type" value="Genomic_DNA"/>
</dbReference>
<name>A0A8H7EZV3_AGABI</name>
<dbReference type="PRINTS" id="PR00736">
    <property type="entry name" value="GLHYDRLASE15"/>
</dbReference>